<dbReference type="GO" id="GO:0016746">
    <property type="term" value="F:acyltransferase activity"/>
    <property type="evidence" value="ECO:0007669"/>
    <property type="project" value="UniProtKB-KW"/>
</dbReference>
<feature type="region of interest" description="Disordered" evidence="10">
    <location>
        <begin position="232"/>
        <end position="279"/>
    </location>
</feature>
<dbReference type="Pfam" id="PF03734">
    <property type="entry name" value="YkuD"/>
    <property type="match status" value="1"/>
</dbReference>
<keyword evidence="3" id="KW-0328">Glycosyltransferase</keyword>
<dbReference type="GeneID" id="29521254"/>
<keyword evidence="12" id="KW-0614">Plasmid</keyword>
<dbReference type="EC" id="2.3.2.-" evidence="13"/>
<reference evidence="13 15" key="2">
    <citation type="submission" date="2023-03" db="EMBL/GenBank/DDBJ databases">
        <title>Comparative genome and transcriptome analysis combination mining strategies for increasing vitamin B12 production of Ensifer adhaerens strain.</title>
        <authorList>
            <person name="Yongheng L."/>
        </authorList>
    </citation>
    <scope>NUCLEOTIDE SEQUENCE [LARGE SCALE GENOMIC DNA]</scope>
    <source>
        <strain evidence="13 15">Casida A-T305</strain>
        <plasmid evidence="13 15">unnamedA</plasmid>
    </source>
</reference>
<feature type="active site" description="Proton donor/acceptor" evidence="9">
    <location>
        <position position="188"/>
    </location>
</feature>
<dbReference type="Gene3D" id="2.40.440.10">
    <property type="entry name" value="L,D-transpeptidase catalytic domain-like"/>
    <property type="match status" value="1"/>
</dbReference>
<dbReference type="PROSITE" id="PS51257">
    <property type="entry name" value="PROKAR_LIPOPROTEIN"/>
    <property type="match status" value="1"/>
</dbReference>
<dbReference type="GO" id="GO:0018104">
    <property type="term" value="P:peptidoglycan-protein cross-linking"/>
    <property type="evidence" value="ECO:0007669"/>
    <property type="project" value="TreeGrafter"/>
</dbReference>
<keyword evidence="8 9" id="KW-0961">Cell wall biogenesis/degradation</keyword>
<evidence type="ECO:0000256" key="6">
    <source>
        <dbReference type="ARBA" id="ARBA00022960"/>
    </source>
</evidence>
<dbReference type="CDD" id="cd16913">
    <property type="entry name" value="YkuD_like"/>
    <property type="match status" value="1"/>
</dbReference>
<keyword evidence="4 13" id="KW-0808">Transferase</keyword>
<evidence type="ECO:0000256" key="10">
    <source>
        <dbReference type="SAM" id="MobiDB-lite"/>
    </source>
</evidence>
<reference evidence="12" key="1">
    <citation type="submission" date="2022-06" db="EMBL/GenBank/DDBJ databases">
        <title>Physiological and biochemical characterization and genomic elucidation of a strain of the genus Ensifer adhaerens M8 that combines arsenic oxidation and chromium reduction.</title>
        <authorList>
            <person name="Li X."/>
            <person name="Yu c."/>
        </authorList>
    </citation>
    <scope>NUCLEOTIDE SEQUENCE</scope>
    <source>
        <strain evidence="12">M8</strain>
        <plasmid evidence="12">pA</plasmid>
    </source>
</reference>
<dbReference type="GO" id="GO:0071972">
    <property type="term" value="F:peptidoglycan L,D-transpeptidase activity"/>
    <property type="evidence" value="ECO:0007669"/>
    <property type="project" value="TreeGrafter"/>
</dbReference>
<dbReference type="InterPro" id="IPR038063">
    <property type="entry name" value="Transpep_catalytic_dom"/>
</dbReference>
<dbReference type="PANTHER" id="PTHR30582">
    <property type="entry name" value="L,D-TRANSPEPTIDASE"/>
    <property type="match status" value="1"/>
</dbReference>
<dbReference type="EMBL" id="CP121309">
    <property type="protein sequence ID" value="WFP93349.1"/>
    <property type="molecule type" value="Genomic_DNA"/>
</dbReference>
<evidence type="ECO:0000313" key="12">
    <source>
        <dbReference type="EMBL" id="USJ25961.1"/>
    </source>
</evidence>
<proteinExistence type="inferred from homology"/>
<evidence type="ECO:0000256" key="8">
    <source>
        <dbReference type="ARBA" id="ARBA00023316"/>
    </source>
</evidence>
<geneLocation type="plasmid" evidence="13 15">
    <name>unnamedA</name>
</geneLocation>
<keyword evidence="15" id="KW-1185">Reference proteome</keyword>
<dbReference type="InterPro" id="IPR006311">
    <property type="entry name" value="TAT_signal"/>
</dbReference>
<comment type="similarity">
    <text evidence="2">Belongs to the YkuD family.</text>
</comment>
<dbReference type="Proteomes" id="UP001055460">
    <property type="component" value="Plasmid pA"/>
</dbReference>
<keyword evidence="5" id="KW-0378">Hydrolase</keyword>
<sequence length="279" mass="30847">MPEREFRRRAFLQLSAGLAAVGLAGCASPRPTVTRSYAPEPVPETNTFLADMYGEKPNEPYPLPAIPYEKIDPRFYRQMVADPTGEKPGTLVVDVGSHFLYRVYEGGQAMRYGVGLGRAGFAWAGRGVIQYKREWPRWKPPNEMVARQPELQQFSIEAGGMDPGLKNPLGARAMYIFQNGEDTLYRIHGSPEWWTIGKSVSSGCVRMINQDVVDLYNRVPNGTPIVVTDLSGGGMVQSQPMQDAQPLPDGQPLPDSQPVQRSPDYMLMGPDGLPLPQPL</sequence>
<dbReference type="PANTHER" id="PTHR30582:SF24">
    <property type="entry name" value="L,D-TRANSPEPTIDASE ERFK_SRFK-RELATED"/>
    <property type="match status" value="1"/>
</dbReference>
<evidence type="ECO:0000256" key="5">
    <source>
        <dbReference type="ARBA" id="ARBA00022801"/>
    </source>
</evidence>
<organism evidence="12 14">
    <name type="scientific">Ensifer adhaerens</name>
    <name type="common">Sinorhizobium morelense</name>
    <dbReference type="NCBI Taxonomy" id="106592"/>
    <lineage>
        <taxon>Bacteria</taxon>
        <taxon>Pseudomonadati</taxon>
        <taxon>Pseudomonadota</taxon>
        <taxon>Alphaproteobacteria</taxon>
        <taxon>Hyphomicrobiales</taxon>
        <taxon>Rhizobiaceae</taxon>
        <taxon>Sinorhizobium/Ensifer group</taxon>
        <taxon>Ensifer</taxon>
    </lineage>
</organism>
<evidence type="ECO:0000256" key="3">
    <source>
        <dbReference type="ARBA" id="ARBA00022676"/>
    </source>
</evidence>
<dbReference type="FunFam" id="2.40.440.10:FF:000002">
    <property type="entry name" value="L,D-transpeptidase ErfK/SrfK"/>
    <property type="match status" value="1"/>
</dbReference>
<evidence type="ECO:0000256" key="1">
    <source>
        <dbReference type="ARBA" id="ARBA00004752"/>
    </source>
</evidence>
<name>A0A9Q9DCA0_ENSAD</name>
<evidence type="ECO:0000256" key="2">
    <source>
        <dbReference type="ARBA" id="ARBA00005992"/>
    </source>
</evidence>
<keyword evidence="7 9" id="KW-0573">Peptidoglycan synthesis</keyword>
<dbReference type="PROSITE" id="PS52029">
    <property type="entry name" value="LD_TPASE"/>
    <property type="match status" value="1"/>
</dbReference>
<comment type="pathway">
    <text evidence="1 9">Cell wall biogenesis; peptidoglycan biosynthesis.</text>
</comment>
<protein>
    <submittedName>
        <fullName evidence="12">L,D-transpeptidase</fullName>
        <ecNumber evidence="13">2.3.2.-</ecNumber>
    </submittedName>
</protein>
<evidence type="ECO:0000313" key="13">
    <source>
        <dbReference type="EMBL" id="WFP93349.1"/>
    </source>
</evidence>
<dbReference type="Proteomes" id="UP001214094">
    <property type="component" value="Plasmid unnamedA"/>
</dbReference>
<dbReference type="InterPro" id="IPR050979">
    <property type="entry name" value="LD-transpeptidase"/>
</dbReference>
<evidence type="ECO:0000256" key="7">
    <source>
        <dbReference type="ARBA" id="ARBA00022984"/>
    </source>
</evidence>
<geneLocation type="plasmid" evidence="12 14">
    <name>pA</name>
</geneLocation>
<accession>A0A9Q9DCA0</accession>
<dbReference type="RefSeq" id="WP_082566580.1">
    <property type="nucleotide sequence ID" value="NZ_CAXURO020000002.1"/>
</dbReference>
<evidence type="ECO:0000313" key="14">
    <source>
        <dbReference type="Proteomes" id="UP001055460"/>
    </source>
</evidence>
<evidence type="ECO:0000313" key="15">
    <source>
        <dbReference type="Proteomes" id="UP001214094"/>
    </source>
</evidence>
<dbReference type="AlphaFoldDB" id="A0A9Q9DCA0"/>
<dbReference type="GO" id="GO:0008360">
    <property type="term" value="P:regulation of cell shape"/>
    <property type="evidence" value="ECO:0007669"/>
    <property type="project" value="UniProtKB-UniRule"/>
</dbReference>
<feature type="active site" description="Nucleophile" evidence="9">
    <location>
        <position position="204"/>
    </location>
</feature>
<evidence type="ECO:0000256" key="9">
    <source>
        <dbReference type="PROSITE-ProRule" id="PRU01373"/>
    </source>
</evidence>
<gene>
    <name evidence="12" type="ORF">NE863_26240</name>
    <name evidence="13" type="ORF">P4B07_26880</name>
</gene>
<evidence type="ECO:0000259" key="11">
    <source>
        <dbReference type="PROSITE" id="PS52029"/>
    </source>
</evidence>
<dbReference type="SUPFAM" id="SSF141523">
    <property type="entry name" value="L,D-transpeptidase catalytic domain-like"/>
    <property type="match status" value="1"/>
</dbReference>
<dbReference type="PROSITE" id="PS51318">
    <property type="entry name" value="TAT"/>
    <property type="match status" value="1"/>
</dbReference>
<dbReference type="GO" id="GO:0071555">
    <property type="term" value="P:cell wall organization"/>
    <property type="evidence" value="ECO:0007669"/>
    <property type="project" value="UniProtKB-UniRule"/>
</dbReference>
<keyword evidence="13" id="KW-0012">Acyltransferase</keyword>
<keyword evidence="6 9" id="KW-0133">Cell shape</keyword>
<dbReference type="InterPro" id="IPR005490">
    <property type="entry name" value="LD_TPept_cat_dom"/>
</dbReference>
<dbReference type="GO" id="GO:0005576">
    <property type="term" value="C:extracellular region"/>
    <property type="evidence" value="ECO:0007669"/>
    <property type="project" value="TreeGrafter"/>
</dbReference>
<feature type="domain" description="L,D-TPase catalytic" evidence="11">
    <location>
        <begin position="89"/>
        <end position="228"/>
    </location>
</feature>
<dbReference type="GO" id="GO:0016757">
    <property type="term" value="F:glycosyltransferase activity"/>
    <property type="evidence" value="ECO:0007669"/>
    <property type="project" value="UniProtKB-KW"/>
</dbReference>
<dbReference type="EMBL" id="CP098808">
    <property type="protein sequence ID" value="USJ25961.1"/>
    <property type="molecule type" value="Genomic_DNA"/>
</dbReference>
<evidence type="ECO:0000256" key="4">
    <source>
        <dbReference type="ARBA" id="ARBA00022679"/>
    </source>
</evidence>